<proteinExistence type="predicted"/>
<protein>
    <submittedName>
        <fullName evidence="2">Uncharacterized protein</fullName>
    </submittedName>
</protein>
<dbReference type="EMBL" id="JNFQ01000006">
    <property type="protein sequence ID" value="KFG71669.1"/>
    <property type="molecule type" value="Genomic_DNA"/>
</dbReference>
<accession>A0A086MS01</accession>
<comment type="caution">
    <text evidence="2">The sequence shown here is derived from an EMBL/GenBank/DDBJ whole genome shotgun (WGS) entry which is preliminary data.</text>
</comment>
<feature type="compositionally biased region" description="Polar residues" evidence="1">
    <location>
        <begin position="145"/>
        <end position="155"/>
    </location>
</feature>
<evidence type="ECO:0000313" key="2">
    <source>
        <dbReference type="EMBL" id="KFG71669.1"/>
    </source>
</evidence>
<organism evidence="2 3">
    <name type="scientific">Streptomyces mutabilis</name>
    <dbReference type="NCBI Taxonomy" id="67332"/>
    <lineage>
        <taxon>Bacteria</taxon>
        <taxon>Bacillati</taxon>
        <taxon>Actinomycetota</taxon>
        <taxon>Actinomycetes</taxon>
        <taxon>Kitasatosporales</taxon>
        <taxon>Streptomycetaceae</taxon>
        <taxon>Streptomyces</taxon>
    </lineage>
</organism>
<dbReference type="STRING" id="1915400.FM21_33450"/>
<dbReference type="HOGENOM" id="CLU_1694564_0_0_11"/>
<reference evidence="2 3" key="1">
    <citation type="submission" date="2014-05" db="EMBL/GenBank/DDBJ databases">
        <title>Complete genome sequence of the Streptomyces mutabilis TRM45540.</title>
        <authorList>
            <person name="Luo X."/>
            <person name="Zhang L."/>
        </authorList>
    </citation>
    <scope>NUCLEOTIDE SEQUENCE [LARGE SCALE GENOMIC DNA]</scope>
    <source>
        <strain evidence="2 3">TRM45540</strain>
    </source>
</reference>
<evidence type="ECO:0000256" key="1">
    <source>
        <dbReference type="SAM" id="MobiDB-lite"/>
    </source>
</evidence>
<sequence length="155" mass="16574">MSLPPPPVGVMQAMPLQGEMTASRRSYGQACTDLLRAVMGQRFPELGSVRWGNHAPGSEVLVNGPAMVRLAVFPGLPQVPHDRLPALRSPDGYLPRITRIYLAWGAPRRPWITRGALGPATLCVVRRAPSKATPAPAGEAASQRLPHSSSETGIL</sequence>
<dbReference type="Proteomes" id="UP000029095">
    <property type="component" value="Unassembled WGS sequence"/>
</dbReference>
<feature type="region of interest" description="Disordered" evidence="1">
    <location>
        <begin position="132"/>
        <end position="155"/>
    </location>
</feature>
<evidence type="ECO:0000313" key="3">
    <source>
        <dbReference type="Proteomes" id="UP000029095"/>
    </source>
</evidence>
<keyword evidence="3" id="KW-1185">Reference proteome</keyword>
<dbReference type="AlphaFoldDB" id="A0A086MS01"/>
<name>A0A086MS01_9ACTN</name>
<dbReference type="RefSeq" id="WP_043385185.1">
    <property type="nucleotide sequence ID" value="NZ_KN039949.1"/>
</dbReference>
<gene>
    <name evidence="2" type="ORF">FM21_33450</name>
</gene>